<dbReference type="Proteomes" id="UP000321580">
    <property type="component" value="Unassembled WGS sequence"/>
</dbReference>
<proteinExistence type="predicted"/>
<dbReference type="PROSITE" id="PS51257">
    <property type="entry name" value="PROKAR_LIPOPROTEIN"/>
    <property type="match status" value="1"/>
</dbReference>
<comment type="caution">
    <text evidence="1">The sequence shown here is derived from an EMBL/GenBank/DDBJ whole genome shotgun (WGS) entry which is preliminary data.</text>
</comment>
<dbReference type="Pfam" id="PF13573">
    <property type="entry name" value="SprB"/>
    <property type="match status" value="1"/>
</dbReference>
<organism evidence="1 2">
    <name type="scientific">Phaeodactylibacter luteus</name>
    <dbReference type="NCBI Taxonomy" id="1564516"/>
    <lineage>
        <taxon>Bacteria</taxon>
        <taxon>Pseudomonadati</taxon>
        <taxon>Bacteroidota</taxon>
        <taxon>Saprospiria</taxon>
        <taxon>Saprospirales</taxon>
        <taxon>Haliscomenobacteraceae</taxon>
        <taxon>Phaeodactylibacter</taxon>
    </lineage>
</organism>
<accession>A0A5C6RM46</accession>
<dbReference type="NCBIfam" id="TIGR04131">
    <property type="entry name" value="Bac_Flav_CTERM"/>
    <property type="match status" value="1"/>
</dbReference>
<evidence type="ECO:0000313" key="2">
    <source>
        <dbReference type="Proteomes" id="UP000321580"/>
    </source>
</evidence>
<reference evidence="1 2" key="1">
    <citation type="submission" date="2019-08" db="EMBL/GenBank/DDBJ databases">
        <title>Genome of Phaeodactylibacter luteus.</title>
        <authorList>
            <person name="Bowman J.P."/>
        </authorList>
    </citation>
    <scope>NUCLEOTIDE SEQUENCE [LARGE SCALE GENOMIC DNA]</scope>
    <source>
        <strain evidence="1 2">KCTC 42180</strain>
    </source>
</reference>
<dbReference type="Gene3D" id="2.60.40.740">
    <property type="match status" value="1"/>
</dbReference>
<dbReference type="Pfam" id="PF13585">
    <property type="entry name" value="CHU_C"/>
    <property type="match status" value="1"/>
</dbReference>
<dbReference type="OrthoDB" id="355609at2"/>
<protein>
    <submittedName>
        <fullName evidence="1">T9SS type B sorting domain-containing protein</fullName>
    </submittedName>
</protein>
<name>A0A5C6RM46_9BACT</name>
<gene>
    <name evidence="1" type="ORF">FRY97_08930</name>
</gene>
<dbReference type="InterPro" id="IPR025667">
    <property type="entry name" value="SprB_repeat"/>
</dbReference>
<sequence>MLGRKTLPLLWQQAHKQIAFALMVVLLIACPSPVPPPFLLNYEVRSGTDTLRLSFTASTADTTMSFCPIDSLLAFDTLEVAFGLLADANCQDTLNVRDTLTRILPARDTVAETLCPGGSLLVNGTLYDEGNPTGQDTLLGAAVAGCDSIVFVSLSFFPRDTNFLNRELCFGSSLTVNGTVYDEGNPSGVEVIPGGTANGCDSVVQVSLTFSDVSLFVLEEALCPGGSLLVNGTLYDESNPMGADTIPMGSVTGCDSVIQVMLSFFPTDTALLEGPLCPGDSIVVNGAVYNEANPTGTEILAGAAENGCDSIVVIALQFLPLAEGSLMPELCPGDSIIVNGTVYNESNLSGTEILEGAGANGCDSILTIQLAYLQPDTGRIEGPLCFGSSITVNGTLYDEQNPSGTEVLANAGSNGCDSIVVVDLSFVAFASNEIVEALCPGDSIVVNGTVYNEANPTGVETLPDASQAGCDSVITIQLSFFSVDTFRIEETICGDTALVVNGTTYDMANPSGTEVFENGAASGCDSVVIIHLDFRQPAVNDIAEMLCPGDSLVVNGTVYNPANLMGSDTLSGAAANGCDSIINVAIAYFLIDTTYLNGPLCFGSSVTVNGVVYDEGNPSGTEIFPNGSANGCDSIVVVDLSFANSAQATVSETLCPGDSIVVNGTVYNQTNPTGVETLPDASQAGCDSVITVALSFFPSDTAQFEPELCPGDTLIYNGTAYHAGNLTGTEVFPGATANGCDSVVEVSVQLLSAPVGTISDVICASDSVEVNGTIYSIENPLGTEVFPGAGANGCDSIVQVQLSFFPSDTAQFGPELCPGDTLIYNGTAYHAGNLTGTEVFPGATANGCDSVVEVSVQLLSAPVGTISDVICASDSVEVNGTIYSIENPLGTEVFPGAGANGCDSIVQVQLSFFPSDTAQFEPELCPGDTLIYNGTAYHAGNLTGTEVFPGATANGCDSVVEVSVQLLPEALGQLSPALCPGDSIVVNGTVYDQGNPAGTEVLQGAAANGCDSIVSINLLYFELDTNRIEATLCQGDSLLVNGAVYNAAQPAGLEVIPGASQTGCDSIILVDLTFINAVSTPLTPVLCPSDTLLVNGTAYHLGNPSGTETIEGGAANGCDSIIQVGLQFFPQDTATLAASLCPGESVLVNGTVYDEANPSGFEVLPGATVNGCDSLVRIALDFLPIPVDTLQPTLCQGESLTVGNQVFDEGNPSGTVVLPNAAANGCDSVVVVSLAFTPQVSATLSGPSSLCPGDSAVLTVQLSGGMSYDFVLSSTQGVVETFNSVAGPVTIVVSPGQTTDYFITGLSVPGSNCPADNGAPLAIQVADLAIEVEAVVEYGGWGVSCAGAADGELQANVSGGSAPYVFSWSDGQAGPSASGLMAGAYSVTVTDDGGCVGTDSLVLTEPEPLVVQAAGVDVDCKDPQSGQIQVLDIFGGTDPYLFALGDEGYAALDTTAFTLSRLAAGGYSVRVQDANGCEASVEVAVSPPQELLLELGDDRTIRLGDSLQLLPQATFDVAAFTWQPDTIMLYTPFVSPARTTVYRLTAQDANGCTATDEVMVIVDREREVYAPNAFSPNGDGRNDFFTIFAGPQVREIRTFRIFDRWGDMVFEGGPMQPNIEAFGWDGAQRGEPMNPGVFVFYAEIVFVDGSVELLEGDFVLMR</sequence>
<dbReference type="EMBL" id="VOOR01000015">
    <property type="protein sequence ID" value="TXB63471.1"/>
    <property type="molecule type" value="Genomic_DNA"/>
</dbReference>
<dbReference type="InterPro" id="IPR026341">
    <property type="entry name" value="T9SS_type_B"/>
</dbReference>
<evidence type="ECO:0000313" key="1">
    <source>
        <dbReference type="EMBL" id="TXB63471.1"/>
    </source>
</evidence>
<keyword evidence="2" id="KW-1185">Reference proteome</keyword>